<evidence type="ECO:0000259" key="4">
    <source>
        <dbReference type="Pfam" id="PF00588"/>
    </source>
</evidence>
<dbReference type="PANTHER" id="PTHR43191:SF2">
    <property type="entry name" value="RRNA METHYLTRANSFERASE 3, MITOCHONDRIAL"/>
    <property type="match status" value="1"/>
</dbReference>
<dbReference type="AlphaFoldDB" id="A0A133NIL2"/>
<dbReference type="Gene3D" id="3.30.1330.30">
    <property type="match status" value="1"/>
</dbReference>
<protein>
    <submittedName>
        <fullName evidence="6">RNA methyltransferase, TrmH family</fullName>
    </submittedName>
</protein>
<dbReference type="InterPro" id="IPR053888">
    <property type="entry name" value="MRM3-like_sub_bind"/>
</dbReference>
<dbReference type="Gene3D" id="3.40.1280.10">
    <property type="match status" value="1"/>
</dbReference>
<dbReference type="SUPFAM" id="SSF75217">
    <property type="entry name" value="alpha/beta knot"/>
    <property type="match status" value="1"/>
</dbReference>
<dbReference type="PANTHER" id="PTHR43191">
    <property type="entry name" value="RRNA METHYLTRANSFERASE 3"/>
    <property type="match status" value="1"/>
</dbReference>
<dbReference type="CDD" id="cd18095">
    <property type="entry name" value="SpoU-like_rRNA-MTase"/>
    <property type="match status" value="1"/>
</dbReference>
<evidence type="ECO:0000259" key="5">
    <source>
        <dbReference type="Pfam" id="PF22435"/>
    </source>
</evidence>
<dbReference type="RefSeq" id="WP_010680773.1">
    <property type="nucleotide sequence ID" value="NZ_KQ956517.1"/>
</dbReference>
<dbReference type="InterPro" id="IPR029026">
    <property type="entry name" value="tRNA_m1G_MTases_N"/>
</dbReference>
<gene>
    <name evidence="6" type="ORF">HMPREF3206_00465</name>
</gene>
<keyword evidence="7" id="KW-1185">Reference proteome</keyword>
<dbReference type="GO" id="GO:0003723">
    <property type="term" value="F:RNA binding"/>
    <property type="evidence" value="ECO:0007669"/>
    <property type="project" value="InterPro"/>
</dbReference>
<dbReference type="EMBL" id="LRPX01000021">
    <property type="protein sequence ID" value="KXA16114.1"/>
    <property type="molecule type" value="Genomic_DNA"/>
</dbReference>
<evidence type="ECO:0000313" key="6">
    <source>
        <dbReference type="EMBL" id="KXA16114.1"/>
    </source>
</evidence>
<name>A0A133NIL2_9FUSO</name>
<dbReference type="PATRIC" id="fig|134605.3.peg.467"/>
<dbReference type="GO" id="GO:0006396">
    <property type="term" value="P:RNA processing"/>
    <property type="evidence" value="ECO:0007669"/>
    <property type="project" value="InterPro"/>
</dbReference>
<dbReference type="InterPro" id="IPR029028">
    <property type="entry name" value="Alpha/beta_knot_MTases"/>
</dbReference>
<keyword evidence="3 6" id="KW-0808">Transferase</keyword>
<dbReference type="SUPFAM" id="SSF55315">
    <property type="entry name" value="L30e-like"/>
    <property type="match status" value="1"/>
</dbReference>
<dbReference type="InterPro" id="IPR051259">
    <property type="entry name" value="rRNA_Methyltransferase"/>
</dbReference>
<dbReference type="GO" id="GO:0032259">
    <property type="term" value="P:methylation"/>
    <property type="evidence" value="ECO:0007669"/>
    <property type="project" value="UniProtKB-KW"/>
</dbReference>
<dbReference type="Pfam" id="PF22435">
    <property type="entry name" value="MRM3-like_sub_bind"/>
    <property type="match status" value="1"/>
</dbReference>
<keyword evidence="2 6" id="KW-0489">Methyltransferase</keyword>
<evidence type="ECO:0000256" key="3">
    <source>
        <dbReference type="ARBA" id="ARBA00022679"/>
    </source>
</evidence>
<dbReference type="InterPro" id="IPR029064">
    <property type="entry name" value="Ribosomal_eL30-like_sf"/>
</dbReference>
<feature type="domain" description="MRM3-like substrate binding" evidence="5">
    <location>
        <begin position="12"/>
        <end position="91"/>
    </location>
</feature>
<evidence type="ECO:0000313" key="7">
    <source>
        <dbReference type="Proteomes" id="UP000070617"/>
    </source>
</evidence>
<comment type="similarity">
    <text evidence="1">Belongs to the class IV-like SAM-binding methyltransferase superfamily. RNA methyltransferase TrmH family.</text>
</comment>
<evidence type="ECO:0000256" key="1">
    <source>
        <dbReference type="ARBA" id="ARBA00007228"/>
    </source>
</evidence>
<sequence length="257" mass="29517">MRDILKISSLENEQLKFFSKLKKKKYREEAKLFLAEGRKFLEYSENASYVLFREDIPIEETILEKFNCPIISLSSKCFEKVSVQENSQGVIILYSYKNIVLSRDARQLIILDDIQDPGNLGTIIRLVDASGFSDIILTKNSVDYYNEKVVRSSMGSIFHVNLHTMEKIEIVDYLKKQQYNIVVTSLQEDSIPYMEMSLDERNAFVFGNEGHGVSKEFLDIADEKVIIPISGQAESLNVAMALGILLFYSRDLKRVLE</sequence>
<dbReference type="Proteomes" id="UP000070617">
    <property type="component" value="Unassembled WGS sequence"/>
</dbReference>
<organism evidence="6 7">
    <name type="scientific">Fusobacterium equinum</name>
    <dbReference type="NCBI Taxonomy" id="134605"/>
    <lineage>
        <taxon>Bacteria</taxon>
        <taxon>Fusobacteriati</taxon>
        <taxon>Fusobacteriota</taxon>
        <taxon>Fusobacteriia</taxon>
        <taxon>Fusobacteriales</taxon>
        <taxon>Fusobacteriaceae</taxon>
        <taxon>Fusobacterium</taxon>
    </lineage>
</organism>
<comment type="caution">
    <text evidence="6">The sequence shown here is derived from an EMBL/GenBank/DDBJ whole genome shotgun (WGS) entry which is preliminary data.</text>
</comment>
<reference evidence="7" key="1">
    <citation type="submission" date="2016-01" db="EMBL/GenBank/DDBJ databases">
        <authorList>
            <person name="Mitreva M."/>
            <person name="Pepin K.H."/>
            <person name="Mihindukulasuriya K.A."/>
            <person name="Fulton R."/>
            <person name="Fronick C."/>
            <person name="O'Laughlin M."/>
            <person name="Miner T."/>
            <person name="Herter B."/>
            <person name="Rosa B.A."/>
            <person name="Cordes M."/>
            <person name="Tomlinson C."/>
            <person name="Wollam A."/>
            <person name="Palsikar V.B."/>
            <person name="Mardis E.R."/>
            <person name="Wilson R.K."/>
        </authorList>
    </citation>
    <scope>NUCLEOTIDE SEQUENCE [LARGE SCALE GENOMIC DNA]</scope>
    <source>
        <strain evidence="7">CMW8396</strain>
    </source>
</reference>
<dbReference type="Pfam" id="PF00588">
    <property type="entry name" value="SpoU_methylase"/>
    <property type="match status" value="1"/>
</dbReference>
<dbReference type="GO" id="GO:0008173">
    <property type="term" value="F:RNA methyltransferase activity"/>
    <property type="evidence" value="ECO:0007669"/>
    <property type="project" value="InterPro"/>
</dbReference>
<dbReference type="InterPro" id="IPR001537">
    <property type="entry name" value="SpoU_MeTrfase"/>
</dbReference>
<dbReference type="STRING" id="134605.HMPREF3206_00465"/>
<evidence type="ECO:0000256" key="2">
    <source>
        <dbReference type="ARBA" id="ARBA00022603"/>
    </source>
</evidence>
<proteinExistence type="inferred from homology"/>
<feature type="domain" description="tRNA/rRNA methyltransferase SpoU type" evidence="4">
    <location>
        <begin position="108"/>
        <end position="247"/>
    </location>
</feature>
<accession>A0A133NIL2</accession>